<dbReference type="Proteomes" id="UP000019151">
    <property type="component" value="Plasmid 2"/>
</dbReference>
<name>W0RSK5_9BACT</name>
<gene>
    <name evidence="1" type="ORF">J421_5745</name>
</gene>
<keyword evidence="2" id="KW-1185">Reference proteome</keyword>
<evidence type="ECO:0000313" key="1">
    <source>
        <dbReference type="EMBL" id="AHG93280.1"/>
    </source>
</evidence>
<dbReference type="HOGENOM" id="CLU_2843594_0_0_0"/>
<dbReference type="InParanoid" id="W0RSK5"/>
<reference evidence="1 2" key="1">
    <citation type="journal article" date="2014" name="Genome Announc.">
        <title>Genome Sequence and Methylome of Soil Bacterium Gemmatirosa kalamazoonensis KBS708T, a Member of the Rarely Cultivated Gemmatimonadetes Phylum.</title>
        <authorList>
            <person name="Debruyn J.M."/>
            <person name="Radosevich M."/>
            <person name="Wommack K.E."/>
            <person name="Polson S.W."/>
            <person name="Hauser L.J."/>
            <person name="Fawaz M.N."/>
            <person name="Korlach J."/>
            <person name="Tsai Y.C."/>
        </authorList>
    </citation>
    <scope>NUCLEOTIDE SEQUENCE [LARGE SCALE GENOMIC DNA]</scope>
    <source>
        <strain evidence="1 2">KBS708</strain>
        <plasmid evidence="2">Plasmid 2</plasmid>
    </source>
</reference>
<dbReference type="AlphaFoldDB" id="W0RSK5"/>
<organism evidence="1 2">
    <name type="scientific">Gemmatirosa kalamazoonensis</name>
    <dbReference type="NCBI Taxonomy" id="861299"/>
    <lineage>
        <taxon>Bacteria</taxon>
        <taxon>Pseudomonadati</taxon>
        <taxon>Gemmatimonadota</taxon>
        <taxon>Gemmatimonadia</taxon>
        <taxon>Gemmatimonadales</taxon>
        <taxon>Gemmatimonadaceae</taxon>
        <taxon>Gemmatirosa</taxon>
    </lineage>
</organism>
<proteinExistence type="predicted"/>
<sequence length="65" mass="7257">MSGRLAGMTNDINVKRTQVGGGWFITPLLLTKVEWVNQKYHDFPTSDIRNGGRFKGFLAEGVIAF</sequence>
<protein>
    <submittedName>
        <fullName evidence="1">Uncharacterized protein</fullName>
    </submittedName>
</protein>
<geneLocation type="plasmid" evidence="1 2">
    <name>2</name>
</geneLocation>
<dbReference type="KEGG" id="gba:J421_5745"/>
<keyword evidence="1" id="KW-0614">Plasmid</keyword>
<accession>W0RSK5</accession>
<dbReference type="EMBL" id="CP007130">
    <property type="protein sequence ID" value="AHG93280.1"/>
    <property type="molecule type" value="Genomic_DNA"/>
</dbReference>
<evidence type="ECO:0000313" key="2">
    <source>
        <dbReference type="Proteomes" id="UP000019151"/>
    </source>
</evidence>